<dbReference type="Proteomes" id="UP001214441">
    <property type="component" value="Unassembled WGS sequence"/>
</dbReference>
<proteinExistence type="predicted"/>
<feature type="compositionally biased region" description="Basic residues" evidence="1">
    <location>
        <begin position="317"/>
        <end position="328"/>
    </location>
</feature>
<reference evidence="3 4" key="1">
    <citation type="submission" date="2023-05" db="EMBL/GenBank/DDBJ databases">
        <title>Streptantibioticus silvisoli sp. nov., acidotolerant actinomycetes 1 from pine litter.</title>
        <authorList>
            <person name="Swiecimska M."/>
            <person name="Golinska P."/>
            <person name="Sangal V."/>
            <person name="Wachnowicz B."/>
            <person name="Goodfellow M."/>
        </authorList>
    </citation>
    <scope>NUCLEOTIDE SEQUENCE [LARGE SCALE GENOMIC DNA]</scope>
    <source>
        <strain evidence="3 4">DSM 42109</strain>
    </source>
</reference>
<gene>
    <name evidence="3" type="ORF">NMN56_033690</name>
</gene>
<dbReference type="RefSeq" id="WP_274043414.1">
    <property type="nucleotide sequence ID" value="NZ_JANCPR020000046.1"/>
</dbReference>
<keyword evidence="4" id="KW-1185">Reference proteome</keyword>
<dbReference type="EMBL" id="JANCPR020000046">
    <property type="protein sequence ID" value="MDJ1136819.1"/>
    <property type="molecule type" value="Genomic_DNA"/>
</dbReference>
<feature type="domain" description="Asparagine synthetase" evidence="2">
    <location>
        <begin position="204"/>
        <end position="584"/>
    </location>
</feature>
<dbReference type="Pfam" id="PF00733">
    <property type="entry name" value="Asn_synthase"/>
    <property type="match status" value="1"/>
</dbReference>
<organism evidence="3 4">
    <name type="scientific">Streptomyces iconiensis</name>
    <dbReference type="NCBI Taxonomy" id="1384038"/>
    <lineage>
        <taxon>Bacteria</taxon>
        <taxon>Bacillati</taxon>
        <taxon>Actinomycetota</taxon>
        <taxon>Actinomycetes</taxon>
        <taxon>Kitasatosporales</taxon>
        <taxon>Streptomycetaceae</taxon>
        <taxon>Streptomyces</taxon>
    </lineage>
</organism>
<comment type="caution">
    <text evidence="3">The sequence shown here is derived from an EMBL/GenBank/DDBJ whole genome shotgun (WGS) entry which is preliminary data.</text>
</comment>
<sequence length="607" mass="65942">MVLPDCEAASAVFAKVRDRACQVLAHASGRPWLAGCWQKEEAHLAVVGEVRLAMLGTCGLDRDALLRRARAVGSLSEVEEVGRGVAGSFHLLASVSGQVYARGTAVGDRRLHHTRVGGVTVLADRARTLAWLIQARVDMAQAAVRMSSLGSPPHPFDQASMFLGVHVLAPGRALELGRNGYAGERRWWRAPTAELPPAEGASGLRTALREAVRARVRPGQVWAADLSGGMDSTSLCFLASEAGAELVALTLDWGNPEGEDPAYARKAVADLPSGTVHLLFPSARLPPYLTGLGDGGEPDDEPSLKQRDLAQQEHLSHTHRSRGARRRLCGHGGDHVVLPPTSHLHDLVRHQPRLASRYLAGYAAKYRWPRARTLRVLADRRPYGTWLAAQAETLLGGTGTAPSAPPAWDPPVGMPFWATARAREMYANLLREAAHTLPLAATRGRHGWIHQARQAGRVALIYDQYGMGLEMPFCDDAVLHACLRVRAHEAATPWTYKPLLAAAMRGIVPAPLLNRTTKGDATREWHTGLKVQQRCLAAWLEDSRLVAAGLAEPRALRHAWLSPATLRAADGPAVEFTLAVESWLRGIERHPVPAHLREHPREPSSAR</sequence>
<feature type="compositionally biased region" description="Basic and acidic residues" evidence="1">
    <location>
        <begin position="302"/>
        <end position="316"/>
    </location>
</feature>
<name>A0ABT7A648_9ACTN</name>
<evidence type="ECO:0000313" key="4">
    <source>
        <dbReference type="Proteomes" id="UP001214441"/>
    </source>
</evidence>
<evidence type="ECO:0000256" key="1">
    <source>
        <dbReference type="SAM" id="MobiDB-lite"/>
    </source>
</evidence>
<evidence type="ECO:0000259" key="2">
    <source>
        <dbReference type="Pfam" id="PF00733"/>
    </source>
</evidence>
<dbReference type="InterPro" id="IPR014729">
    <property type="entry name" value="Rossmann-like_a/b/a_fold"/>
</dbReference>
<feature type="region of interest" description="Disordered" evidence="1">
    <location>
        <begin position="289"/>
        <end position="328"/>
    </location>
</feature>
<dbReference type="InterPro" id="IPR001962">
    <property type="entry name" value="Asn_synthase"/>
</dbReference>
<evidence type="ECO:0000313" key="3">
    <source>
        <dbReference type="EMBL" id="MDJ1136819.1"/>
    </source>
</evidence>
<protein>
    <submittedName>
        <fullName evidence="3">Asparagine synthase-related protein</fullName>
    </submittedName>
</protein>
<dbReference type="SUPFAM" id="SSF52402">
    <property type="entry name" value="Adenine nucleotide alpha hydrolases-like"/>
    <property type="match status" value="1"/>
</dbReference>
<dbReference type="Gene3D" id="3.40.50.620">
    <property type="entry name" value="HUPs"/>
    <property type="match status" value="1"/>
</dbReference>
<accession>A0ABT7A648</accession>